<accession>A0A1E3NYI4</accession>
<gene>
    <name evidence="1" type="ORF">WICANDRAFT_64400</name>
</gene>
<dbReference type="EMBL" id="KV454212">
    <property type="protein sequence ID" value="ODQ58261.1"/>
    <property type="molecule type" value="Genomic_DNA"/>
</dbReference>
<dbReference type="RefSeq" id="XP_019037468.1">
    <property type="nucleotide sequence ID" value="XM_019183726.1"/>
</dbReference>
<evidence type="ECO:0000313" key="1">
    <source>
        <dbReference type="EMBL" id="ODQ58261.1"/>
    </source>
</evidence>
<keyword evidence="2" id="KW-1185">Reference proteome</keyword>
<proteinExistence type="predicted"/>
<dbReference type="AlphaFoldDB" id="A0A1E3NYI4"/>
<protein>
    <submittedName>
        <fullName evidence="1">Uncharacterized protein</fullName>
    </submittedName>
</protein>
<name>A0A1E3NYI4_WICAA</name>
<reference evidence="1 2" key="1">
    <citation type="journal article" date="2016" name="Proc. Natl. Acad. Sci. U.S.A.">
        <title>Comparative genomics of biotechnologically important yeasts.</title>
        <authorList>
            <person name="Riley R."/>
            <person name="Haridas S."/>
            <person name="Wolfe K.H."/>
            <person name="Lopes M.R."/>
            <person name="Hittinger C.T."/>
            <person name="Goeker M."/>
            <person name="Salamov A.A."/>
            <person name="Wisecaver J.H."/>
            <person name="Long T.M."/>
            <person name="Calvey C.H."/>
            <person name="Aerts A.L."/>
            <person name="Barry K.W."/>
            <person name="Choi C."/>
            <person name="Clum A."/>
            <person name="Coughlan A.Y."/>
            <person name="Deshpande S."/>
            <person name="Douglass A.P."/>
            <person name="Hanson S.J."/>
            <person name="Klenk H.-P."/>
            <person name="LaButti K.M."/>
            <person name="Lapidus A."/>
            <person name="Lindquist E.A."/>
            <person name="Lipzen A.M."/>
            <person name="Meier-Kolthoff J.P."/>
            <person name="Ohm R.A."/>
            <person name="Otillar R.P."/>
            <person name="Pangilinan J.L."/>
            <person name="Peng Y."/>
            <person name="Rokas A."/>
            <person name="Rosa C.A."/>
            <person name="Scheuner C."/>
            <person name="Sibirny A.A."/>
            <person name="Slot J.C."/>
            <person name="Stielow J.B."/>
            <person name="Sun H."/>
            <person name="Kurtzman C.P."/>
            <person name="Blackwell M."/>
            <person name="Grigoriev I.V."/>
            <person name="Jeffries T.W."/>
        </authorList>
    </citation>
    <scope>NUCLEOTIDE SEQUENCE [LARGE SCALE GENOMIC DNA]</scope>
    <source>
        <strain evidence="2">ATCC 58044 / CBS 1984 / NCYC 433 / NRRL Y-366-8</strain>
    </source>
</reference>
<evidence type="ECO:0000313" key="2">
    <source>
        <dbReference type="Proteomes" id="UP000094112"/>
    </source>
</evidence>
<sequence length="712" mass="82742">MSLPDDVSEKMISYTGLEIQEMRVLKVKDIDDDDKLIFRTHINIFFKYFTSQLNDSNCFTRKKLQNHVLKFNASEAKVEDNWWTHQDDYKTGYNNYIYGEFDNNSAINLVDLCFHFVKKVLNTCDEKLVTREDIAGVVASKINNEGEIPVDERNKMMHSKLYERGWYSNYRFPEFNACVQQSGIALSEYLNQTNFFDTFINEKPFDGPLNCGFVDAFISYPPSVQKLTENKTETLPDYYVDPKSIPIFQEYVISSTCFSIETGVGYFNKPANSTSIMIHKLIGVDTKDCIQKIEYNLKFQNEFTVYNKYQVLDFETFQQNKFVLTLSNEESIFEVLKALRKLPPNAYKEYRTTISFCQLVDKDGRDFDLTLIKDLSADLRKVLWECFIGPNTKNSYLDDWRIQIIKSRARVHLLPKGSFNISKNDETLVVNNSHSLVYEEAIEMQNGNDFNLAQCLDQTNIFEILNTQDRCFEFNPSKCGIVDVFKGYIPSNAQNLTTNRISTSTNYYNVRKNVPIFQEYVICSSEFVIKTGTGVNEEYSKKPTSTSIMIHKLIGVDTKDCIQKIEDNLKSQNEFWVYNKHEVLDFETFQKNKFVLSLSNEESIFEVLEAVKNLPPNAYKEYKTTISFCQFVDKDGRDFCLTLIKDLNADLRGVLWERCIYTIRTASLDDWREQLKFRTRIHLLPNGSFIPNNNNGGETALDVNTPPPVYEY</sequence>
<organism evidence="1 2">
    <name type="scientific">Wickerhamomyces anomalus (strain ATCC 58044 / CBS 1984 / NCYC 433 / NRRL Y-366-8)</name>
    <name type="common">Yeast</name>
    <name type="synonym">Hansenula anomala</name>
    <dbReference type="NCBI Taxonomy" id="683960"/>
    <lineage>
        <taxon>Eukaryota</taxon>
        <taxon>Fungi</taxon>
        <taxon>Dikarya</taxon>
        <taxon>Ascomycota</taxon>
        <taxon>Saccharomycotina</taxon>
        <taxon>Saccharomycetes</taxon>
        <taxon>Phaffomycetales</taxon>
        <taxon>Wickerhamomycetaceae</taxon>
        <taxon>Wickerhamomyces</taxon>
    </lineage>
</organism>
<dbReference type="GeneID" id="30200972"/>
<dbReference type="Proteomes" id="UP000094112">
    <property type="component" value="Unassembled WGS sequence"/>
</dbReference>